<evidence type="ECO:0000256" key="4">
    <source>
        <dbReference type="SAM" id="Phobius"/>
    </source>
</evidence>
<dbReference type="EMBL" id="JBGBPQ010000001">
    <property type="protein sequence ID" value="KAL1529810.1"/>
    <property type="molecule type" value="Genomic_DNA"/>
</dbReference>
<keyword evidence="6" id="KW-1185">Reference proteome</keyword>
<keyword evidence="1" id="KW-0880">Kelch repeat</keyword>
<evidence type="ECO:0000313" key="5">
    <source>
        <dbReference type="EMBL" id="KAL1529810.1"/>
    </source>
</evidence>
<dbReference type="Pfam" id="PF24681">
    <property type="entry name" value="Kelch_KLHDC2_KLHL20_DRC7"/>
    <property type="match status" value="1"/>
</dbReference>
<evidence type="ECO:0000313" key="6">
    <source>
        <dbReference type="Proteomes" id="UP001515480"/>
    </source>
</evidence>
<feature type="transmembrane region" description="Helical" evidence="4">
    <location>
        <begin position="386"/>
        <end position="405"/>
    </location>
</feature>
<dbReference type="Gene3D" id="2.120.10.80">
    <property type="entry name" value="Kelch-type beta propeller"/>
    <property type="match status" value="2"/>
</dbReference>
<keyword evidence="2" id="KW-0677">Repeat</keyword>
<evidence type="ECO:0000256" key="1">
    <source>
        <dbReference type="ARBA" id="ARBA00022441"/>
    </source>
</evidence>
<dbReference type="PANTHER" id="PTHR46093">
    <property type="entry name" value="ACYL-COA-BINDING DOMAIN-CONTAINING PROTEIN 5"/>
    <property type="match status" value="1"/>
</dbReference>
<dbReference type="SUPFAM" id="SSF50965">
    <property type="entry name" value="Galactose oxidase, central domain"/>
    <property type="match status" value="1"/>
</dbReference>
<evidence type="ECO:0000256" key="3">
    <source>
        <dbReference type="SAM" id="MobiDB-lite"/>
    </source>
</evidence>
<sequence>MEGAWSFVSPQRKPVAGDGWTYPSVRYSACSVAYDRQLIVTHGYHYNHDERHPAWKSDAWSFSFGTKKWRKVHEGEDAGAPSARYSASCVLWNHAMYMYGGDDGGHKYSMNNYVFGAHFSEMWRLDLRSFTWQKVKYASSAPPKRALHAAVVIDNSMYVYGGLELSDTWRFDFLSLKWELLVPMQTSKSKTHPGRRHALAAAAGDGCFYLFGGGQHGHGFKPRAFNDLFKFSLATNSWSKVKPVGDSLPAPRSHHSLLSLSPSAILLYGGALCTPGCKCHGDTWVFDTTTSEWNQINASNAPVHRYRQSLVLDETDGALYLFGGESYRPYMYHNAVNKLVLSGPKLAKLVQPSAFKPSTVTPRLDAAPNQPTVTNSSPPAESNTTMIVGIALLVAFVAAAVRWMCKPAKKEYHPLERLAG</sequence>
<evidence type="ECO:0000256" key="2">
    <source>
        <dbReference type="ARBA" id="ARBA00022737"/>
    </source>
</evidence>
<keyword evidence="4" id="KW-0472">Membrane</keyword>
<dbReference type="PANTHER" id="PTHR46093:SF18">
    <property type="entry name" value="FIBRONECTIN TYPE-III DOMAIN-CONTAINING PROTEIN"/>
    <property type="match status" value="1"/>
</dbReference>
<comment type="caution">
    <text evidence="5">The sequence shown here is derived from an EMBL/GenBank/DDBJ whole genome shotgun (WGS) entry which is preliminary data.</text>
</comment>
<gene>
    <name evidence="5" type="ORF">AB1Y20_000742</name>
</gene>
<reference evidence="5 6" key="1">
    <citation type="journal article" date="2024" name="Science">
        <title>Giant polyketide synthase enzymes in the biosynthesis of giant marine polyether toxins.</title>
        <authorList>
            <person name="Fallon T.R."/>
            <person name="Shende V.V."/>
            <person name="Wierzbicki I.H."/>
            <person name="Pendleton A.L."/>
            <person name="Watervoot N.F."/>
            <person name="Auber R.P."/>
            <person name="Gonzalez D.J."/>
            <person name="Wisecaver J.H."/>
            <person name="Moore B.S."/>
        </authorList>
    </citation>
    <scope>NUCLEOTIDE SEQUENCE [LARGE SCALE GENOMIC DNA]</scope>
    <source>
        <strain evidence="5 6">12B1</strain>
    </source>
</reference>
<accession>A0AB34KAZ2</accession>
<keyword evidence="4" id="KW-0812">Transmembrane</keyword>
<proteinExistence type="predicted"/>
<feature type="region of interest" description="Disordered" evidence="3">
    <location>
        <begin position="360"/>
        <end position="380"/>
    </location>
</feature>
<dbReference type="AlphaFoldDB" id="A0AB34KAZ2"/>
<dbReference type="InterPro" id="IPR015915">
    <property type="entry name" value="Kelch-typ_b-propeller"/>
</dbReference>
<keyword evidence="4" id="KW-1133">Transmembrane helix</keyword>
<name>A0AB34KAZ2_PRYPA</name>
<organism evidence="5 6">
    <name type="scientific">Prymnesium parvum</name>
    <name type="common">Toxic golden alga</name>
    <dbReference type="NCBI Taxonomy" id="97485"/>
    <lineage>
        <taxon>Eukaryota</taxon>
        <taxon>Haptista</taxon>
        <taxon>Haptophyta</taxon>
        <taxon>Prymnesiophyceae</taxon>
        <taxon>Prymnesiales</taxon>
        <taxon>Prymnesiaceae</taxon>
        <taxon>Prymnesium</taxon>
    </lineage>
</organism>
<feature type="compositionally biased region" description="Polar residues" evidence="3">
    <location>
        <begin position="369"/>
        <end position="380"/>
    </location>
</feature>
<protein>
    <submittedName>
        <fullName evidence="5">Uncharacterized protein</fullName>
    </submittedName>
</protein>
<dbReference type="Proteomes" id="UP001515480">
    <property type="component" value="Unassembled WGS sequence"/>
</dbReference>
<dbReference type="InterPro" id="IPR011043">
    <property type="entry name" value="Gal_Oxase/kelch_b-propeller"/>
</dbReference>